<keyword evidence="5 6" id="KW-0249">Electron transport</keyword>
<name>A0A8A0RPL6_9FIRM</name>
<dbReference type="Pfam" id="PF04205">
    <property type="entry name" value="FMN_bind"/>
    <property type="match status" value="1"/>
</dbReference>
<dbReference type="PANTHER" id="PTHR36118:SF1">
    <property type="entry name" value="ION-TRANSLOCATING OXIDOREDUCTASE COMPLEX SUBUNIT G"/>
    <property type="match status" value="1"/>
</dbReference>
<evidence type="ECO:0000259" key="7">
    <source>
        <dbReference type="SMART" id="SM00900"/>
    </source>
</evidence>
<dbReference type="SMART" id="SM00900">
    <property type="entry name" value="FMN_bind"/>
    <property type="match status" value="1"/>
</dbReference>
<keyword evidence="4 6" id="KW-0288">FMN</keyword>
<keyword evidence="9" id="KW-1185">Reference proteome</keyword>
<dbReference type="AlphaFoldDB" id="A0A8A0RPL6"/>
<dbReference type="Proteomes" id="UP000662904">
    <property type="component" value="Chromosome"/>
</dbReference>
<feature type="modified residue" description="FMN phosphoryl threonine" evidence="6">
    <location>
        <position position="154"/>
    </location>
</feature>
<keyword evidence="3 6" id="KW-0285">Flavoprotein</keyword>
<evidence type="ECO:0000256" key="1">
    <source>
        <dbReference type="ARBA" id="ARBA00022448"/>
    </source>
</evidence>
<dbReference type="GO" id="GO:0005886">
    <property type="term" value="C:plasma membrane"/>
    <property type="evidence" value="ECO:0007669"/>
    <property type="project" value="UniProtKB-SubCell"/>
</dbReference>
<evidence type="ECO:0000256" key="3">
    <source>
        <dbReference type="ARBA" id="ARBA00022630"/>
    </source>
</evidence>
<dbReference type="EMBL" id="CP059066">
    <property type="protein sequence ID" value="QSQ09520.1"/>
    <property type="molecule type" value="Genomic_DNA"/>
</dbReference>
<protein>
    <recommendedName>
        <fullName evidence="6">Ion-translocating oxidoreductase complex subunit G</fullName>
        <ecNumber evidence="6">7.-.-.-</ecNumber>
    </recommendedName>
    <alternativeName>
        <fullName evidence="6">Rnf electron transport complex subunit G</fullName>
    </alternativeName>
</protein>
<dbReference type="PIRSF" id="PIRSF006091">
    <property type="entry name" value="E_trnsport_RnfG"/>
    <property type="match status" value="1"/>
</dbReference>
<evidence type="ECO:0000256" key="5">
    <source>
        <dbReference type="ARBA" id="ARBA00022982"/>
    </source>
</evidence>
<dbReference type="KEGG" id="kme:H0A61_01891"/>
<reference evidence="8" key="1">
    <citation type="submission" date="2020-07" db="EMBL/GenBank/DDBJ databases">
        <title>Koleobacter methoxysyntrophicus gen. nov., sp. nov., a novel anaerobic bacterium isolated from deep subsurface oil field and proposal of Koleobacterales ord. nov. in the phylum Firmicutes.</title>
        <authorList>
            <person name="Sakamoto S."/>
            <person name="Tamaki H."/>
        </authorList>
    </citation>
    <scope>NUCLEOTIDE SEQUENCE</scope>
    <source>
        <strain evidence="8">NRmbB1</strain>
    </source>
</reference>
<dbReference type="InterPro" id="IPR007329">
    <property type="entry name" value="FMN-bd"/>
</dbReference>
<dbReference type="Gene3D" id="3.90.1010.20">
    <property type="match status" value="1"/>
</dbReference>
<keyword evidence="6" id="KW-0812">Transmembrane</keyword>
<keyword evidence="1 6" id="KW-0813">Transport</keyword>
<dbReference type="RefSeq" id="WP_206706875.1">
    <property type="nucleotide sequence ID" value="NZ_CP059066.1"/>
</dbReference>
<dbReference type="NCBIfam" id="TIGR01947">
    <property type="entry name" value="rnfG"/>
    <property type="match status" value="1"/>
</dbReference>
<keyword evidence="6" id="KW-1003">Cell membrane</keyword>
<comment type="cofactor">
    <cofactor evidence="6">
        <name>FMN</name>
        <dbReference type="ChEBI" id="CHEBI:58210"/>
    </cofactor>
</comment>
<sequence>MDSKYFNLIVVLVIISVFSGIVLAETYKITDPYIRLNAEKKQQKAVLEVMPGIERFEDISKEGLTVFQGFDSKGNKRGIAFIAEGNGFGGTIRMMVGFNPESNTLTGMTVLSHLETPGLGARIQESWFQEQFKGKSADDPFIAKQDIDAISGATISSKAVGDIIKDTLDKVKKVYGGEF</sequence>
<dbReference type="PANTHER" id="PTHR36118">
    <property type="entry name" value="ION-TRANSLOCATING OXIDOREDUCTASE COMPLEX SUBUNIT G"/>
    <property type="match status" value="1"/>
</dbReference>
<evidence type="ECO:0000313" key="8">
    <source>
        <dbReference type="EMBL" id="QSQ09520.1"/>
    </source>
</evidence>
<comment type="similarity">
    <text evidence="6">Belongs to the RnfG family.</text>
</comment>
<feature type="domain" description="FMN-binding" evidence="7">
    <location>
        <begin position="87"/>
        <end position="171"/>
    </location>
</feature>
<dbReference type="HAMAP" id="MF_00479">
    <property type="entry name" value="RsxG_RnfG"/>
    <property type="match status" value="1"/>
</dbReference>
<comment type="subcellular location">
    <subcellularLocation>
        <location evidence="6">Cell membrane</location>
        <topology evidence="6">Single-pass membrane protein</topology>
    </subcellularLocation>
</comment>
<dbReference type="GO" id="GO:0009055">
    <property type="term" value="F:electron transfer activity"/>
    <property type="evidence" value="ECO:0007669"/>
    <property type="project" value="InterPro"/>
</dbReference>
<keyword evidence="6" id="KW-1278">Translocase</keyword>
<keyword evidence="2 6" id="KW-0597">Phosphoprotein</keyword>
<dbReference type="EC" id="7.-.-.-" evidence="6"/>
<dbReference type="InterPro" id="IPR010209">
    <property type="entry name" value="Ion_transpt_RnfG/RsxG"/>
</dbReference>
<organism evidence="8 9">
    <name type="scientific">Koleobacter methoxysyntrophicus</name>
    <dbReference type="NCBI Taxonomy" id="2751313"/>
    <lineage>
        <taxon>Bacteria</taxon>
        <taxon>Bacillati</taxon>
        <taxon>Bacillota</taxon>
        <taxon>Clostridia</taxon>
        <taxon>Koleobacterales</taxon>
        <taxon>Koleobacteraceae</taxon>
        <taxon>Koleobacter</taxon>
    </lineage>
</organism>
<proteinExistence type="inferred from homology"/>
<keyword evidence="6" id="KW-1133">Transmembrane helix</keyword>
<gene>
    <name evidence="8" type="primary">rnfG_2</name>
    <name evidence="6" type="synonym">rnfG</name>
    <name evidence="8" type="ORF">H0A61_01891</name>
</gene>
<dbReference type="GO" id="GO:0022900">
    <property type="term" value="P:electron transport chain"/>
    <property type="evidence" value="ECO:0007669"/>
    <property type="project" value="UniProtKB-UniRule"/>
</dbReference>
<accession>A0A8A0RPL6</accession>
<comment type="function">
    <text evidence="6">Part of a membrane-bound complex that couples electron transfer with translocation of ions across the membrane.</text>
</comment>
<evidence type="ECO:0000313" key="9">
    <source>
        <dbReference type="Proteomes" id="UP000662904"/>
    </source>
</evidence>
<comment type="subunit">
    <text evidence="6">The complex is composed of six subunits: RnfA, RnfB, RnfC, RnfD, RnfE and RnfG.</text>
</comment>
<evidence type="ECO:0000256" key="2">
    <source>
        <dbReference type="ARBA" id="ARBA00022553"/>
    </source>
</evidence>
<keyword evidence="6" id="KW-0472">Membrane</keyword>
<dbReference type="GO" id="GO:0010181">
    <property type="term" value="F:FMN binding"/>
    <property type="evidence" value="ECO:0007669"/>
    <property type="project" value="InterPro"/>
</dbReference>
<evidence type="ECO:0000256" key="4">
    <source>
        <dbReference type="ARBA" id="ARBA00022643"/>
    </source>
</evidence>
<evidence type="ECO:0000256" key="6">
    <source>
        <dbReference type="HAMAP-Rule" id="MF_00479"/>
    </source>
</evidence>